<evidence type="ECO:0000313" key="1">
    <source>
        <dbReference type="EMBL" id="KZT73952.1"/>
    </source>
</evidence>
<proteinExistence type="predicted"/>
<evidence type="ECO:0000313" key="2">
    <source>
        <dbReference type="Proteomes" id="UP000076727"/>
    </source>
</evidence>
<keyword evidence="2" id="KW-1185">Reference proteome</keyword>
<gene>
    <name evidence="1" type="ORF">DAEQUDRAFT_363002</name>
</gene>
<dbReference type="AlphaFoldDB" id="A0A165TU18"/>
<reference evidence="1 2" key="1">
    <citation type="journal article" date="2016" name="Mol. Biol. Evol.">
        <title>Comparative Genomics of Early-Diverging Mushroom-Forming Fungi Provides Insights into the Origins of Lignocellulose Decay Capabilities.</title>
        <authorList>
            <person name="Nagy L.G."/>
            <person name="Riley R."/>
            <person name="Tritt A."/>
            <person name="Adam C."/>
            <person name="Daum C."/>
            <person name="Floudas D."/>
            <person name="Sun H."/>
            <person name="Yadav J.S."/>
            <person name="Pangilinan J."/>
            <person name="Larsson K.H."/>
            <person name="Matsuura K."/>
            <person name="Barry K."/>
            <person name="Labutti K."/>
            <person name="Kuo R."/>
            <person name="Ohm R.A."/>
            <person name="Bhattacharya S.S."/>
            <person name="Shirouzu T."/>
            <person name="Yoshinaga Y."/>
            <person name="Martin F.M."/>
            <person name="Grigoriev I.V."/>
            <person name="Hibbett D.S."/>
        </authorList>
    </citation>
    <scope>NUCLEOTIDE SEQUENCE [LARGE SCALE GENOMIC DNA]</scope>
    <source>
        <strain evidence="1 2">L-15889</strain>
    </source>
</reference>
<sequence>MPMNVRRGASLGCALPLSLRSLGTSPRLKGTPVQRALGSRNAAPAIRWPVTVGCVSRANDVMPCDLLVFISVVGKESVGHREHSMGRDRVGCTQHSAGGSRWCWLGSFVGQPPCRGGEPLVWWMNGGIAR</sequence>
<organism evidence="1 2">
    <name type="scientific">Daedalea quercina L-15889</name>
    <dbReference type="NCBI Taxonomy" id="1314783"/>
    <lineage>
        <taxon>Eukaryota</taxon>
        <taxon>Fungi</taxon>
        <taxon>Dikarya</taxon>
        <taxon>Basidiomycota</taxon>
        <taxon>Agaricomycotina</taxon>
        <taxon>Agaricomycetes</taxon>
        <taxon>Polyporales</taxon>
        <taxon>Fomitopsis</taxon>
    </lineage>
</organism>
<dbReference type="Proteomes" id="UP000076727">
    <property type="component" value="Unassembled WGS sequence"/>
</dbReference>
<protein>
    <submittedName>
        <fullName evidence="1">Uncharacterized protein</fullName>
    </submittedName>
</protein>
<accession>A0A165TU18</accession>
<name>A0A165TU18_9APHY</name>
<dbReference type="EMBL" id="KV429035">
    <property type="protein sequence ID" value="KZT73952.1"/>
    <property type="molecule type" value="Genomic_DNA"/>
</dbReference>